<evidence type="ECO:0000256" key="3">
    <source>
        <dbReference type="SAM" id="MobiDB-lite"/>
    </source>
</evidence>
<feature type="domain" description="Glucose-methanol-choline oxidoreductase N-terminal" evidence="4">
    <location>
        <begin position="135"/>
        <end position="158"/>
    </location>
</feature>
<comment type="caution">
    <text evidence="6">The sequence shown here is derived from an EMBL/GenBank/DDBJ whole genome shotgun (WGS) entry which is preliminary data.</text>
</comment>
<dbReference type="Gene3D" id="3.30.560.10">
    <property type="entry name" value="Glucose Oxidase, domain 3"/>
    <property type="match status" value="4"/>
</dbReference>
<dbReference type="InterPro" id="IPR036188">
    <property type="entry name" value="FAD/NAD-bd_sf"/>
</dbReference>
<accession>A0A6G0ZEC8</accession>
<feature type="domain" description="Glucose-methanol-choline oxidoreductase N-terminal" evidence="5">
    <location>
        <begin position="938"/>
        <end position="952"/>
    </location>
</feature>
<evidence type="ECO:0000259" key="5">
    <source>
        <dbReference type="PROSITE" id="PS00624"/>
    </source>
</evidence>
<protein>
    <submittedName>
        <fullName evidence="6">Glucose dehydrogenase</fullName>
    </submittedName>
</protein>
<dbReference type="Proteomes" id="UP000478052">
    <property type="component" value="Unassembled WGS sequence"/>
</dbReference>
<dbReference type="GO" id="GO:0016614">
    <property type="term" value="F:oxidoreductase activity, acting on CH-OH group of donors"/>
    <property type="evidence" value="ECO:0007669"/>
    <property type="project" value="InterPro"/>
</dbReference>
<dbReference type="OrthoDB" id="269227at2759"/>
<dbReference type="Pfam" id="PF05199">
    <property type="entry name" value="GMC_oxred_C"/>
    <property type="match status" value="4"/>
</dbReference>
<dbReference type="EMBL" id="VUJU01000655">
    <property type="protein sequence ID" value="KAF0769067.1"/>
    <property type="molecule type" value="Genomic_DNA"/>
</dbReference>
<evidence type="ECO:0000256" key="1">
    <source>
        <dbReference type="ARBA" id="ARBA00010790"/>
    </source>
</evidence>
<sequence length="2499" mass="277820">MSGVEAIPIGAIAGAASQVAWFLPVLVATIAYFHYEVNDPESRIIDQPGNLLLDQYDFIIVGAGSAGAVLANRLTEVEDWSVLLIEAGGDETEISDVPLLAAYLQLTQLDWQYKAEPQDTACLAMKDQRCNWPRGKVLGGSSVLNYMMYVRGNHMDYDNWLKQGNPGWGYDDVLYYFKKSEDNRNPYLARTPYHSMGGYLTVSEAPYKTPLADAFVRAGQEMGYDIRDINGERQTGFMIPQGTIRRGARCSTSKAFLRPARLRKNLHVSINTHVTRVAIDPETKVAYGVEMIKDNARHFIRANKEVLLSAGSISSAQLLMLSGVGPKNHLTEMGIPVLADLDVGKNLQDHVGLGGLAFLINKEISLTQERVENVQTVLNYATMGDGPLTVMGGVEGLAFINTKYANHSVDTPDIELHFVSGSTNSDGGVQLWKAHGLKEEFYKSVYEPINNKDVWSAIPMLLRPKSRGEILLRSTDPSMYPRILPNYLTVQEDVDTLVEGVKFVVAMSRTTPFRRYGSRLHDIPFPGCATIPRYTDAYWECMVRHYTVTIYHPVGTAKMGPEWDKTAVVDPRLRVYGIHGLRVVDASIMPTLVSANTNAPVIMIAEKAADMIKEKWLGRKRVHLPVAAVAHGAQPVHGPAGRPNRHVVRAQRQLHNAPPRGHSLLPAGNRGHPSPADGPPDRRDQGQVRFRGDWRRFRGFRHGQPSVRELQLDEAGIDEPALSDIPLLYPSLQRTSVDWQYKTEPSDSSCLGFNGNQSSWPRGKVIGGSSVLNAMFYVRGNRKDYDAWQDAGNEGWGYEDVLPYFMKSQDMRIPELMDSEYHGTGGYLSVEHFRSHSPIVDSFLEAVKEVGYDEVDINGQSQTGFTRSQGTLRDGLRCSTAKAFLRPIKDRPNLHISLHTHVLKIEIENGRATGVLISKLGAIPTLVRAEKEVVLSAGSINSPHLLMLSGIGPADKIRKAGIKITKHIPGVGQNLQDHIAMGGVTYLFDSPDESNPLGLGIVLPRVLTLNSFIQFFRDKMGPLYRIPLGEVMGFVNTRYNDDFDWPDVQLFMATAGDNDDGGLLNKRDVGISDEYYEQVFEPILYQDAFTIAPLLLRPYSRGHIEITSSNPYTAPKIVPNYFSDPRDIKTMVEGAKIGYAISQTVAMSKINTTIHNIPTPGCEGYDFLSDEYWECQARHYTMTIYHPVGTCKMGPMDDEYAVVDERLRVRGIKGLRVVDASIMPTIVNGNTNAPTIMIAEKASDMIKQDWAGHTQILKTRHCSVTDPCRRATGRRPFPAGLVYPEELDFVVVGGGVAGSVVASRLSEVSGWTVGLLEAGPEEPSATSVPAFASAAMGTELDWRYLTEPQSNACLAAGGICAWPRGKMLGGTGAMTGMMYSRGHRRVYDAWRDSGVVGWGYDDVLPYFKKSERNMDTDLVEPEYHGFDGPVAVQRFAHRPEMAESIVQAGVELGYRTGDLNGHNQTGFSIAQVMVDEGLRMSTSRAYLRPAHNRPNLFVKINSRVTGLVLNKLNNRVQGVKYVDQYGEHMVRARKEVILSAGVVGSAHLLLVSGIGPAEELLRAGVTVFQDLPVGRNLQHHVSVSIAATVNASEEAHYLTMDAVSEFLATRTGPLASTGLTQTTGFLTTSYSVDGVPDAQVYFDGLAPNCDKIPVDPDGPAYRKYDGARAYVWARPTYLLTRSKGYIALRTGNPLDDPIIQPNYFQDPRDVLAMVDSIRIVLALMGTRALSRWDMQPDITPYPECAQHEYDSDAYWACVVVTDTKPENHHSGTCKMGPADDPETVVDPELRVLGVANLRVMDASVFPTGPNCNPIAPIMMVAEKGSDMIKQTWRAYHYPTPFTPKDSTEMCMQTRKPLSACHTENFVFLRFLMHLFGYTVDGPPKQNDKHVLLESATTETQTELNFLDGYQHLFDEMFMSVFQKKRRKRAVDEQYDFVIVGAGSAGCVVANRLSEIEDWKVLLLEAGIEEPEFSSVPGLAPLQLGSKIDWNYTTQPDEHICRSRPGGMCDWARGKVMGGSSTINYMIYTRGNMEDYNEWERMGNDGWGYDEVLHYFKKSEDNEDPEVYKKNPKFHGKGGYLTVEWFPYVDHTAVSLIKAWQEKGLPYVDVNAENQIGVTHLQSTARHGERMSTNKAFIRPIRKKRKNLTVLTDAHVTRVLIEKKRAIGVEFLYKNKIRTVFAKKEVILSAGSLNSPKILMLSGIGPKRHLEKMNIKVVKNLAVGRNLQDHVTSDGIVIRVKKTATDKSLKEKKEDAILYKKKRKGPLAATGPLQCGVFLQTKYEVSHDLPDINYAFDNGNEKDWILDPANATKFGMSPVSYYEAINVRPILLKPKSRGCILLNQTHPIWGQPLIYPRFFTEGNDLEVLVEGSMKIGANLVNTESMRKVGATLVDVPAKACKKYKFGTDKYWACIVTEYTATIYHPVGTCKMGPEQDEEAVVDPQLRVYGVAGLRVVDASIMPTIVRGNTNAPTIMIAEKASDMIKDQWHQHHDNEAVIDE</sequence>
<dbReference type="InterPro" id="IPR007867">
    <property type="entry name" value="GMC_OxRtase_C"/>
</dbReference>
<feature type="domain" description="Glucose-methanol-choline oxidoreductase N-terminal" evidence="5">
    <location>
        <begin position="2190"/>
        <end position="2204"/>
    </location>
</feature>
<comment type="similarity">
    <text evidence="1 2">Belongs to the GMC oxidoreductase family.</text>
</comment>
<dbReference type="PANTHER" id="PTHR11552:SF227">
    <property type="entry name" value="GLUCOSE DEHYDROGENASE [FAD, QUINONE]-LIKE PROTEIN"/>
    <property type="match status" value="1"/>
</dbReference>
<dbReference type="PROSITE" id="PS00624">
    <property type="entry name" value="GMC_OXRED_2"/>
    <property type="match status" value="2"/>
</dbReference>
<evidence type="ECO:0000256" key="2">
    <source>
        <dbReference type="RuleBase" id="RU003968"/>
    </source>
</evidence>
<organism evidence="6 7">
    <name type="scientific">Aphis craccivora</name>
    <name type="common">Cowpea aphid</name>
    <dbReference type="NCBI Taxonomy" id="307492"/>
    <lineage>
        <taxon>Eukaryota</taxon>
        <taxon>Metazoa</taxon>
        <taxon>Ecdysozoa</taxon>
        <taxon>Arthropoda</taxon>
        <taxon>Hexapoda</taxon>
        <taxon>Insecta</taxon>
        <taxon>Pterygota</taxon>
        <taxon>Neoptera</taxon>
        <taxon>Paraneoptera</taxon>
        <taxon>Hemiptera</taxon>
        <taxon>Sternorrhyncha</taxon>
        <taxon>Aphidomorpha</taxon>
        <taxon>Aphidoidea</taxon>
        <taxon>Aphididae</taxon>
        <taxon>Aphidini</taxon>
        <taxon>Aphis</taxon>
        <taxon>Aphis</taxon>
    </lineage>
</organism>
<feature type="region of interest" description="Disordered" evidence="3">
    <location>
        <begin position="655"/>
        <end position="687"/>
    </location>
</feature>
<dbReference type="PROSITE" id="PS00623">
    <property type="entry name" value="GMC_OXRED_1"/>
    <property type="match status" value="2"/>
</dbReference>
<feature type="domain" description="Glucose-methanol-choline oxidoreductase N-terminal" evidence="4">
    <location>
        <begin position="763"/>
        <end position="786"/>
    </location>
</feature>
<reference evidence="6 7" key="1">
    <citation type="submission" date="2019-08" db="EMBL/GenBank/DDBJ databases">
        <title>Whole genome of Aphis craccivora.</title>
        <authorList>
            <person name="Voronova N.V."/>
            <person name="Shulinski R.S."/>
            <person name="Bandarenka Y.V."/>
            <person name="Zhorov D.G."/>
            <person name="Warner D."/>
        </authorList>
    </citation>
    <scope>NUCLEOTIDE SEQUENCE [LARGE SCALE GENOMIC DNA]</scope>
    <source>
        <strain evidence="6">180601</strain>
        <tissue evidence="6">Whole Body</tissue>
    </source>
</reference>
<dbReference type="PANTHER" id="PTHR11552">
    <property type="entry name" value="GLUCOSE-METHANOL-CHOLINE GMC OXIDOREDUCTASE"/>
    <property type="match status" value="1"/>
</dbReference>
<dbReference type="Pfam" id="PF00732">
    <property type="entry name" value="GMC_oxred_N"/>
    <property type="match status" value="4"/>
</dbReference>
<dbReference type="SUPFAM" id="SSF54373">
    <property type="entry name" value="FAD-linked reductases, C-terminal domain"/>
    <property type="match status" value="4"/>
</dbReference>
<keyword evidence="2" id="KW-0274">FAD</keyword>
<keyword evidence="2" id="KW-0285">Flavoprotein</keyword>
<evidence type="ECO:0000313" key="7">
    <source>
        <dbReference type="Proteomes" id="UP000478052"/>
    </source>
</evidence>
<dbReference type="GO" id="GO:0050660">
    <property type="term" value="F:flavin adenine dinucleotide binding"/>
    <property type="evidence" value="ECO:0007669"/>
    <property type="project" value="InterPro"/>
</dbReference>
<dbReference type="SUPFAM" id="SSF51905">
    <property type="entry name" value="FAD/NAD(P)-binding domain"/>
    <property type="match status" value="4"/>
</dbReference>
<gene>
    <name evidence="6" type="ORF">FWK35_00007985</name>
</gene>
<proteinExistence type="inferred from homology"/>
<keyword evidence="7" id="KW-1185">Reference proteome</keyword>
<name>A0A6G0ZEC8_APHCR</name>
<dbReference type="Gene3D" id="3.50.50.60">
    <property type="entry name" value="FAD/NAD(P)-binding domain"/>
    <property type="match status" value="4"/>
</dbReference>
<dbReference type="InterPro" id="IPR000172">
    <property type="entry name" value="GMC_OxRdtase_N"/>
</dbReference>
<evidence type="ECO:0000313" key="6">
    <source>
        <dbReference type="EMBL" id="KAF0769067.1"/>
    </source>
</evidence>
<evidence type="ECO:0000259" key="4">
    <source>
        <dbReference type="PROSITE" id="PS00623"/>
    </source>
</evidence>
<dbReference type="InterPro" id="IPR012132">
    <property type="entry name" value="GMC_OxRdtase"/>
</dbReference>